<dbReference type="Proteomes" id="UP000240624">
    <property type="component" value="Unassembled WGS sequence"/>
</dbReference>
<evidence type="ECO:0000313" key="9">
    <source>
        <dbReference type="Proteomes" id="UP000240624"/>
    </source>
</evidence>
<dbReference type="SUPFAM" id="SSF46894">
    <property type="entry name" value="C-terminal effector domain of the bipartite response regulators"/>
    <property type="match status" value="1"/>
</dbReference>
<keyword evidence="2" id="KW-0238">DNA-binding</keyword>
<dbReference type="Gene3D" id="3.30.450.80">
    <property type="entry name" value="Transcription factor LuxR-like, autoinducer-binding domain"/>
    <property type="match status" value="1"/>
</dbReference>
<keyword evidence="9" id="KW-1185">Reference proteome</keyword>
<gene>
    <name evidence="6" type="ORF">CLV79_11539</name>
    <name evidence="7" type="ORF">LOS8367_03362</name>
</gene>
<evidence type="ECO:0000313" key="8">
    <source>
        <dbReference type="Proteomes" id="UP000193495"/>
    </source>
</evidence>
<dbReference type="InterPro" id="IPR016032">
    <property type="entry name" value="Sig_transdc_resp-reg_C-effctor"/>
</dbReference>
<feature type="region of interest" description="Disordered" evidence="4">
    <location>
        <begin position="1"/>
        <end position="47"/>
    </location>
</feature>
<dbReference type="OrthoDB" id="7826109at2"/>
<dbReference type="Gene3D" id="1.10.10.10">
    <property type="entry name" value="Winged helix-like DNA-binding domain superfamily/Winged helix DNA-binding domain"/>
    <property type="match status" value="1"/>
</dbReference>
<feature type="compositionally biased region" description="Polar residues" evidence="4">
    <location>
        <begin position="13"/>
        <end position="23"/>
    </location>
</feature>
<protein>
    <submittedName>
        <fullName evidence="7">Autoinducer binding domain protein</fullName>
    </submittedName>
    <submittedName>
        <fullName evidence="6">LuxR family transcriptional regulator</fullName>
    </submittedName>
</protein>
<keyword evidence="1" id="KW-0805">Transcription regulation</keyword>
<dbReference type="EMBL" id="FWFY01000013">
    <property type="protein sequence ID" value="SLN67347.1"/>
    <property type="molecule type" value="Genomic_DNA"/>
</dbReference>
<dbReference type="SUPFAM" id="SSF75516">
    <property type="entry name" value="Pheromone-binding domain of LuxR-like quorum-sensing transcription factors"/>
    <property type="match status" value="1"/>
</dbReference>
<name>A0A1X7A166_9RHOB</name>
<evidence type="ECO:0000313" key="7">
    <source>
        <dbReference type="EMBL" id="SLN67347.1"/>
    </source>
</evidence>
<dbReference type="GO" id="GO:0006355">
    <property type="term" value="P:regulation of DNA-templated transcription"/>
    <property type="evidence" value="ECO:0007669"/>
    <property type="project" value="InterPro"/>
</dbReference>
<dbReference type="Pfam" id="PF03472">
    <property type="entry name" value="Autoind_bind"/>
    <property type="match status" value="1"/>
</dbReference>
<dbReference type="Proteomes" id="UP000193495">
    <property type="component" value="Unassembled WGS sequence"/>
</dbReference>
<accession>A0A1X7A166</accession>
<reference evidence="7 8" key="1">
    <citation type="submission" date="2017-03" db="EMBL/GenBank/DDBJ databases">
        <authorList>
            <person name="Afonso C.L."/>
            <person name="Miller P.J."/>
            <person name="Scott M.A."/>
            <person name="Spackman E."/>
            <person name="Goraichik I."/>
            <person name="Dimitrov K.M."/>
            <person name="Suarez D.L."/>
            <person name="Swayne D.E."/>
        </authorList>
    </citation>
    <scope>NUCLEOTIDE SEQUENCE [LARGE SCALE GENOMIC DNA]</scope>
    <source>
        <strain evidence="7 8">CECT 8367</strain>
    </source>
</reference>
<reference evidence="6 9" key="2">
    <citation type="submission" date="2018-03" db="EMBL/GenBank/DDBJ databases">
        <title>Genomic Encyclopedia of Archaeal and Bacterial Type Strains, Phase II (KMG-II): from individual species to whole genera.</title>
        <authorList>
            <person name="Goeker M."/>
        </authorList>
    </citation>
    <scope>NUCLEOTIDE SEQUENCE [LARGE SCALE GENOMIC DNA]</scope>
    <source>
        <strain evidence="6 9">DSM 29956</strain>
    </source>
</reference>
<evidence type="ECO:0000256" key="2">
    <source>
        <dbReference type="ARBA" id="ARBA00023125"/>
    </source>
</evidence>
<feature type="domain" description="Transcription factor LuxR-like autoinducer-binding" evidence="5">
    <location>
        <begin position="78"/>
        <end position="172"/>
    </location>
</feature>
<dbReference type="EMBL" id="PYGB01000015">
    <property type="protein sequence ID" value="PSK81571.1"/>
    <property type="molecule type" value="Genomic_DNA"/>
</dbReference>
<evidence type="ECO:0000256" key="3">
    <source>
        <dbReference type="ARBA" id="ARBA00023163"/>
    </source>
</evidence>
<keyword evidence="3" id="KW-0804">Transcription</keyword>
<evidence type="ECO:0000313" key="6">
    <source>
        <dbReference type="EMBL" id="PSK81571.1"/>
    </source>
</evidence>
<dbReference type="AlphaFoldDB" id="A0A1X7A166"/>
<dbReference type="InterPro" id="IPR005143">
    <property type="entry name" value="TF_LuxR_autoind-bd_dom"/>
</dbReference>
<organism evidence="7 8">
    <name type="scientific">Limimaricola soesokkakensis</name>
    <dbReference type="NCBI Taxonomy" id="1343159"/>
    <lineage>
        <taxon>Bacteria</taxon>
        <taxon>Pseudomonadati</taxon>
        <taxon>Pseudomonadota</taxon>
        <taxon>Alphaproteobacteria</taxon>
        <taxon>Rhodobacterales</taxon>
        <taxon>Paracoccaceae</taxon>
        <taxon>Limimaricola</taxon>
    </lineage>
</organism>
<dbReference type="InterPro" id="IPR036388">
    <property type="entry name" value="WH-like_DNA-bd_sf"/>
</dbReference>
<proteinExistence type="predicted"/>
<dbReference type="GO" id="GO:0003677">
    <property type="term" value="F:DNA binding"/>
    <property type="evidence" value="ECO:0007669"/>
    <property type="project" value="UniProtKB-KW"/>
</dbReference>
<evidence type="ECO:0000259" key="5">
    <source>
        <dbReference type="Pfam" id="PF03472"/>
    </source>
</evidence>
<evidence type="ECO:0000256" key="4">
    <source>
        <dbReference type="SAM" id="MobiDB-lite"/>
    </source>
</evidence>
<dbReference type="RefSeq" id="WP_085897670.1">
    <property type="nucleotide sequence ID" value="NZ_FWFY01000013.1"/>
</dbReference>
<dbReference type="InterPro" id="IPR036693">
    <property type="entry name" value="TF_LuxR_autoind-bd_dom_sf"/>
</dbReference>
<feature type="compositionally biased region" description="Basic and acidic residues" evidence="4">
    <location>
        <begin position="38"/>
        <end position="47"/>
    </location>
</feature>
<evidence type="ECO:0000256" key="1">
    <source>
        <dbReference type="ARBA" id="ARBA00023015"/>
    </source>
</evidence>
<sequence>MTVHSSLAADPSGRQSVCETSRPLQKKKARQPQSVRPDPLHFTDRPRNGHDALANSHFARLNALAPDGFNFGFHYRFSRPLHVRSSYSDEWMQTYSKWNLIVADPTVVWAMSHGGATRWSDIGLRDPLGFFATAAEHGYRYGLSIGVGPQDSRSFGTCARRDREFQEAEAEEILEIITELHDVMEPRWQIKPHQKAALELVARDFTYDAMCEHLDISRTALRNRLSGARRALGATTTAEAVRIALEQGVIGSGTSTGVAVGLPRFA</sequence>